<dbReference type="AlphaFoldDB" id="A0A1Y5F8F8"/>
<accession>A0A1Y5F8F8</accession>
<dbReference type="Pfam" id="PF00368">
    <property type="entry name" value="HMG-CoA_red"/>
    <property type="match status" value="1"/>
</dbReference>
<protein>
    <recommendedName>
        <fullName evidence="3">3-hydroxy-3-methylglutaryl coenzyme A reductase</fullName>
        <shortName evidence="3">HMG-CoA reductase</shortName>
        <ecNumber evidence="3">1.1.1.88</ecNumber>
    </recommendedName>
</protein>
<dbReference type="GO" id="GO:0140643">
    <property type="term" value="F:hydroxymethylglutaryl-CoA reductase (NADH) activity"/>
    <property type="evidence" value="ECO:0007669"/>
    <property type="project" value="UniProtKB-EC"/>
</dbReference>
<evidence type="ECO:0000256" key="1">
    <source>
        <dbReference type="ARBA" id="ARBA00007661"/>
    </source>
</evidence>
<comment type="similarity">
    <text evidence="1 3">Belongs to the HMG-CoA reductase family.</text>
</comment>
<reference evidence="5" key="1">
    <citation type="journal article" date="2017" name="Proc. Natl. Acad. Sci. U.S.A.">
        <title>Simulation of Deepwater Horizon oil plume reveals substrate specialization within a complex community of hydrocarbon-degraders.</title>
        <authorList>
            <person name="Hu P."/>
            <person name="Dubinsky E.A."/>
            <person name="Probst A.J."/>
            <person name="Wang J."/>
            <person name="Sieber C.M.K."/>
            <person name="Tom L.M."/>
            <person name="Gardinali P."/>
            <person name="Banfield J.F."/>
            <person name="Atlas R.M."/>
            <person name="Andersen G.L."/>
        </authorList>
    </citation>
    <scope>NUCLEOTIDE SEQUENCE [LARGE SCALE GENOMIC DNA]</scope>
</reference>
<dbReference type="InterPro" id="IPR004553">
    <property type="entry name" value="HMG_CoA_Rdtase_bac-typ"/>
</dbReference>
<dbReference type="Proteomes" id="UP000196531">
    <property type="component" value="Unassembled WGS sequence"/>
</dbReference>
<dbReference type="EC" id="1.1.1.88" evidence="3"/>
<dbReference type="SUPFAM" id="SSF56542">
    <property type="entry name" value="Substrate-binding domain of HMG-CoA reductase"/>
    <property type="match status" value="1"/>
</dbReference>
<evidence type="ECO:0000313" key="4">
    <source>
        <dbReference type="EMBL" id="OUR97206.1"/>
    </source>
</evidence>
<dbReference type="InterPro" id="IPR009023">
    <property type="entry name" value="HMG_CoA_Rdtase_NAD(P)-bd_sf"/>
</dbReference>
<comment type="pathway">
    <text evidence="3">Metabolic intermediate metabolism; (R)-mevalonate degradation; (S)-3-hydroxy-3-methylglutaryl-CoA from (R)-mevalonate: step 1/1.</text>
</comment>
<name>A0A1Y5F8F8_9BACT</name>
<dbReference type="CDD" id="cd00644">
    <property type="entry name" value="HMG-CoA_reductase_classII"/>
    <property type="match status" value="1"/>
</dbReference>
<keyword evidence="3" id="KW-0520">NAD</keyword>
<gene>
    <name evidence="4" type="ORF">A9Q84_12835</name>
</gene>
<proteinExistence type="inferred from homology"/>
<dbReference type="PANTHER" id="PTHR10572">
    <property type="entry name" value="3-HYDROXY-3-METHYLGLUTARYL-COENZYME A REDUCTASE"/>
    <property type="match status" value="1"/>
</dbReference>
<dbReference type="SUPFAM" id="SSF55035">
    <property type="entry name" value="NAD-binding domain of HMG-CoA reductase"/>
    <property type="match status" value="1"/>
</dbReference>
<dbReference type="InterPro" id="IPR023074">
    <property type="entry name" value="HMG_CoA_Rdtase_cat_sf"/>
</dbReference>
<dbReference type="EMBL" id="MAAO01000006">
    <property type="protein sequence ID" value="OUR97206.1"/>
    <property type="molecule type" value="Genomic_DNA"/>
</dbReference>
<comment type="catalytic activity">
    <reaction evidence="3">
        <text>(R)-mevalonate + 2 NAD(+) + CoA = (3S)-3-hydroxy-3-methylglutaryl-CoA + 2 NADH + 2 H(+)</text>
        <dbReference type="Rhea" id="RHEA:14833"/>
        <dbReference type="ChEBI" id="CHEBI:15378"/>
        <dbReference type="ChEBI" id="CHEBI:36464"/>
        <dbReference type="ChEBI" id="CHEBI:43074"/>
        <dbReference type="ChEBI" id="CHEBI:57287"/>
        <dbReference type="ChEBI" id="CHEBI:57540"/>
        <dbReference type="ChEBI" id="CHEBI:57945"/>
        <dbReference type="EC" id="1.1.1.88"/>
    </reaction>
</comment>
<dbReference type="GO" id="GO:0015936">
    <property type="term" value="P:coenzyme A metabolic process"/>
    <property type="evidence" value="ECO:0007669"/>
    <property type="project" value="InterPro"/>
</dbReference>
<dbReference type="PANTHER" id="PTHR10572:SF24">
    <property type="entry name" value="3-HYDROXY-3-METHYLGLUTARYL-COENZYME A REDUCTASE"/>
    <property type="match status" value="1"/>
</dbReference>
<sequence length="440" mass="49052">MNIISGFSKLTKLEKINYLVENYLNGSSFSKEKIQSFWHDNQSEQKVFDDFSENTVTNYFSPYGVVPNFLLNDNLLCVPMVIEESSVVAASAKAAKFWLERGGFKAEVVSTTKVGQVHFIWKGSSDKIIEFFEAQRENLLSEVTPLVQNMEKRGGGVKSLSIKDCTDVEEGYYQLHGEFETCDAMGANFINSVLEAFGKKWEEVVSSEQTFSKVEREIQIVMCILSNYTPDCLVKAWVECDVADLEENGLGMSAEEFAEKFSRAVRIAKNDVNRAVTHNKGIFNGIDAVVLATGNDFRAIEACGHAYAARSGQYRSLSTCQVENGKFKFELEIPLALGTVGGLTSLHPMAKISLDMLGHPKANELMMITAALGLAQNFGAVRSLVTTGIQKGHMKMHLMNILNHLEANDEEREKTKVQFTDQIISFNAVRDFVSGLRNYQ</sequence>
<evidence type="ECO:0000256" key="2">
    <source>
        <dbReference type="ARBA" id="ARBA00023002"/>
    </source>
</evidence>
<evidence type="ECO:0000313" key="5">
    <source>
        <dbReference type="Proteomes" id="UP000196531"/>
    </source>
</evidence>
<dbReference type="PROSITE" id="PS50065">
    <property type="entry name" value="HMG_COA_REDUCTASE_4"/>
    <property type="match status" value="1"/>
</dbReference>
<organism evidence="4 5">
    <name type="scientific">Halobacteriovorax marinus</name>
    <dbReference type="NCBI Taxonomy" id="97084"/>
    <lineage>
        <taxon>Bacteria</taxon>
        <taxon>Pseudomonadati</taxon>
        <taxon>Bdellovibrionota</taxon>
        <taxon>Bacteriovoracia</taxon>
        <taxon>Bacteriovoracales</taxon>
        <taxon>Halobacteriovoraceae</taxon>
        <taxon>Halobacteriovorax</taxon>
    </lineage>
</organism>
<evidence type="ECO:0000256" key="3">
    <source>
        <dbReference type="RuleBase" id="RU361219"/>
    </source>
</evidence>
<keyword evidence="2 3" id="KW-0560">Oxidoreductase</keyword>
<dbReference type="UniPathway" id="UPA00257">
    <property type="reaction ID" value="UER00367"/>
</dbReference>
<dbReference type="GO" id="GO:0004420">
    <property type="term" value="F:hydroxymethylglutaryl-CoA reductase (NADPH) activity"/>
    <property type="evidence" value="ECO:0007669"/>
    <property type="project" value="InterPro"/>
</dbReference>
<dbReference type="Gene3D" id="3.90.770.10">
    <property type="entry name" value="3-hydroxy-3-methylglutaryl-coenzyme A Reductase, Chain A, domain 2"/>
    <property type="match status" value="2"/>
</dbReference>
<dbReference type="NCBIfam" id="TIGR00532">
    <property type="entry name" value="HMG_CoA_R_NAD"/>
    <property type="match status" value="1"/>
</dbReference>
<comment type="caution">
    <text evidence="4">The sequence shown here is derived from an EMBL/GenBank/DDBJ whole genome shotgun (WGS) entry which is preliminary data.</text>
</comment>
<dbReference type="InterPro" id="IPR002202">
    <property type="entry name" value="HMG_CoA_Rdtase"/>
</dbReference>
<dbReference type="InterPro" id="IPR009029">
    <property type="entry name" value="HMG_CoA_Rdtase_sub-bd_dom_sf"/>
</dbReference>